<dbReference type="PANTHER" id="PTHR11439:SF495">
    <property type="entry name" value="REVERSE TRANSCRIPTASE, RNA-DEPENDENT DNA POLYMERASE-RELATED"/>
    <property type="match status" value="1"/>
</dbReference>
<evidence type="ECO:0008006" key="3">
    <source>
        <dbReference type="Google" id="ProtNLM"/>
    </source>
</evidence>
<evidence type="ECO:0000313" key="1">
    <source>
        <dbReference type="EMBL" id="KAK9065057.1"/>
    </source>
</evidence>
<comment type="caution">
    <text evidence="1">The sequence shown here is derived from an EMBL/GenBank/DDBJ whole genome shotgun (WGS) entry which is preliminary data.</text>
</comment>
<dbReference type="CDD" id="cd09272">
    <property type="entry name" value="RNase_HI_RT_Ty1"/>
    <property type="match status" value="1"/>
</dbReference>
<accession>A0AAP0D3A8</accession>
<name>A0AAP0D3A8_9ASTR</name>
<dbReference type="PANTHER" id="PTHR11439">
    <property type="entry name" value="GAG-POL-RELATED RETROTRANSPOSON"/>
    <property type="match status" value="1"/>
</dbReference>
<gene>
    <name evidence="1" type="ORF">SSX86_016440</name>
</gene>
<dbReference type="EMBL" id="JBCNJP010000017">
    <property type="protein sequence ID" value="KAK9065057.1"/>
    <property type="molecule type" value="Genomic_DNA"/>
</dbReference>
<protein>
    <recommendedName>
        <fullName evidence="3">Retrovirus-related Pol polyprotein from transposon TNT 1-94</fullName>
    </recommendedName>
</protein>
<evidence type="ECO:0000313" key="2">
    <source>
        <dbReference type="Proteomes" id="UP001408789"/>
    </source>
</evidence>
<proteinExistence type="predicted"/>
<sequence length="151" mass="16956">MATNVKIDADKDGKNVDEHTYRGMIGSLLYLIACRPNIMFSTCFLARYQCKPKESHLLDVKRVFRYLKGSADLGLWYPKETNFSLIAYSDADHASCRLDRKSTSGSCQMLGGKLVCWTSKKQDCVSTSTAKAEYVVVASCCSQVIWMQTQL</sequence>
<dbReference type="AlphaFoldDB" id="A0AAP0D3A8"/>
<organism evidence="1 2">
    <name type="scientific">Deinandra increscens subsp. villosa</name>
    <dbReference type="NCBI Taxonomy" id="3103831"/>
    <lineage>
        <taxon>Eukaryota</taxon>
        <taxon>Viridiplantae</taxon>
        <taxon>Streptophyta</taxon>
        <taxon>Embryophyta</taxon>
        <taxon>Tracheophyta</taxon>
        <taxon>Spermatophyta</taxon>
        <taxon>Magnoliopsida</taxon>
        <taxon>eudicotyledons</taxon>
        <taxon>Gunneridae</taxon>
        <taxon>Pentapetalae</taxon>
        <taxon>asterids</taxon>
        <taxon>campanulids</taxon>
        <taxon>Asterales</taxon>
        <taxon>Asteraceae</taxon>
        <taxon>Asteroideae</taxon>
        <taxon>Heliantheae alliance</taxon>
        <taxon>Madieae</taxon>
        <taxon>Madiinae</taxon>
        <taxon>Deinandra</taxon>
    </lineage>
</organism>
<dbReference type="Proteomes" id="UP001408789">
    <property type="component" value="Unassembled WGS sequence"/>
</dbReference>
<keyword evidence="2" id="KW-1185">Reference proteome</keyword>
<reference evidence="1 2" key="1">
    <citation type="submission" date="2024-04" db="EMBL/GenBank/DDBJ databases">
        <title>The reference genome of an endangered Asteraceae, Deinandra increscens subsp. villosa, native to the Central Coast of California.</title>
        <authorList>
            <person name="Guilliams M."/>
            <person name="Hasenstab-Lehman K."/>
            <person name="Meyer R."/>
            <person name="Mcevoy S."/>
        </authorList>
    </citation>
    <scope>NUCLEOTIDE SEQUENCE [LARGE SCALE GENOMIC DNA]</scope>
    <source>
        <tissue evidence="1">Leaf</tissue>
    </source>
</reference>